<feature type="binding site" evidence="5">
    <location>
        <position position="267"/>
    </location>
    <ligand>
        <name>(2E)-4-hydroxy-3-methylbut-2-enyl diphosphate</name>
        <dbReference type="ChEBI" id="CHEBI:128753"/>
    </ligand>
</feature>
<organism evidence="7 8">
    <name type="scientific">Nesterenkonia sphaerica</name>
    <dbReference type="NCBI Taxonomy" id="1804988"/>
    <lineage>
        <taxon>Bacteria</taxon>
        <taxon>Bacillati</taxon>
        <taxon>Actinomycetota</taxon>
        <taxon>Actinomycetes</taxon>
        <taxon>Micrococcales</taxon>
        <taxon>Micrococcaceae</taxon>
        <taxon>Nesterenkonia</taxon>
    </lineage>
</organism>
<feature type="binding site" evidence="5">
    <location>
        <position position="237"/>
    </location>
    <ligand>
        <name>[4Fe-4S] cluster</name>
        <dbReference type="ChEBI" id="CHEBI:49883"/>
    </ligand>
</feature>
<dbReference type="NCBIfam" id="TIGR00216">
    <property type="entry name" value="ispH_lytB"/>
    <property type="match status" value="1"/>
</dbReference>
<feature type="active site" description="Proton donor" evidence="5">
    <location>
        <position position="169"/>
    </location>
</feature>
<evidence type="ECO:0000256" key="6">
    <source>
        <dbReference type="SAM" id="MobiDB-lite"/>
    </source>
</evidence>
<feature type="region of interest" description="Disordered" evidence="6">
    <location>
        <begin position="1"/>
        <end position="29"/>
    </location>
</feature>
<dbReference type="OrthoDB" id="9804068at2"/>
<proteinExistence type="inferred from homology"/>
<dbReference type="Gene3D" id="3.40.1010.20">
    <property type="entry name" value="4-hydroxy-3-methylbut-2-enyl diphosphate reductase, catalytic domain"/>
    <property type="match status" value="2"/>
</dbReference>
<keyword evidence="2 5" id="KW-0479">Metal-binding</keyword>
<comment type="cofactor">
    <cofactor evidence="5">
        <name>[4Fe-4S] cluster</name>
        <dbReference type="ChEBI" id="CHEBI:49883"/>
    </cofactor>
    <text evidence="5">Binds 1 [4Fe-4S] cluster per subunit.</text>
</comment>
<dbReference type="InterPro" id="IPR003451">
    <property type="entry name" value="LytB/IspH"/>
</dbReference>
<dbReference type="HAMAP" id="MF_00191">
    <property type="entry name" value="IspH"/>
    <property type="match status" value="1"/>
</dbReference>
<feature type="binding site" evidence="5">
    <location>
        <position position="83"/>
    </location>
    <ligand>
        <name>(2E)-4-hydroxy-3-methylbut-2-enyl diphosphate</name>
        <dbReference type="ChEBI" id="CHEBI:128753"/>
    </ligand>
</feature>
<feature type="binding site" evidence="5">
    <location>
        <position position="310"/>
    </location>
    <ligand>
        <name>(2E)-4-hydroxy-3-methylbut-2-enyl diphosphate</name>
        <dbReference type="ChEBI" id="CHEBI:128753"/>
    </ligand>
</feature>
<feature type="binding site" evidence="5">
    <location>
        <position position="267"/>
    </location>
    <ligand>
        <name>isopentenyl diphosphate</name>
        <dbReference type="ChEBI" id="CHEBI:128769"/>
    </ligand>
</feature>
<feature type="binding site" evidence="5">
    <location>
        <position position="266"/>
    </location>
    <ligand>
        <name>(2E)-4-hydroxy-3-methylbut-2-enyl diphosphate</name>
        <dbReference type="ChEBI" id="CHEBI:128753"/>
    </ligand>
</feature>
<feature type="binding site" evidence="5">
    <location>
        <position position="116"/>
    </location>
    <ligand>
        <name>dimethylallyl diphosphate</name>
        <dbReference type="ChEBI" id="CHEBI:57623"/>
    </ligand>
</feature>
<dbReference type="Proteomes" id="UP000306544">
    <property type="component" value="Unassembled WGS sequence"/>
</dbReference>
<evidence type="ECO:0000313" key="7">
    <source>
        <dbReference type="EMBL" id="TLP76798.1"/>
    </source>
</evidence>
<feature type="binding site" evidence="5">
    <location>
        <position position="54"/>
    </location>
    <ligand>
        <name>[4Fe-4S] cluster</name>
        <dbReference type="ChEBI" id="CHEBI:49883"/>
    </ligand>
</feature>
<evidence type="ECO:0000256" key="5">
    <source>
        <dbReference type="HAMAP-Rule" id="MF_00191"/>
    </source>
</evidence>
<evidence type="ECO:0000313" key="8">
    <source>
        <dbReference type="Proteomes" id="UP000306544"/>
    </source>
</evidence>
<feature type="binding site" evidence="5">
    <location>
        <position position="265"/>
    </location>
    <ligand>
        <name>dimethylallyl diphosphate</name>
        <dbReference type="ChEBI" id="CHEBI:57623"/>
    </ligand>
</feature>
<dbReference type="Gene3D" id="3.40.50.11270">
    <property type="match status" value="1"/>
</dbReference>
<feature type="binding site" evidence="5">
    <location>
        <position position="167"/>
    </location>
    <ligand>
        <name>isopentenyl diphosphate</name>
        <dbReference type="ChEBI" id="CHEBI:128769"/>
    </ligand>
</feature>
<feature type="binding site" evidence="5">
    <location>
        <position position="310"/>
    </location>
    <ligand>
        <name>isopentenyl diphosphate</name>
        <dbReference type="ChEBI" id="CHEBI:128769"/>
    </ligand>
</feature>
<feature type="binding site" evidence="5">
    <location>
        <position position="265"/>
    </location>
    <ligand>
        <name>(2E)-4-hydroxy-3-methylbut-2-enyl diphosphate</name>
        <dbReference type="ChEBI" id="CHEBI:128753"/>
    </ligand>
</feature>
<dbReference type="GO" id="GO:0050992">
    <property type="term" value="P:dimethylallyl diphosphate biosynthetic process"/>
    <property type="evidence" value="ECO:0007669"/>
    <property type="project" value="UniProtKB-UniRule"/>
</dbReference>
<evidence type="ECO:0000256" key="4">
    <source>
        <dbReference type="ARBA" id="ARBA00023014"/>
    </source>
</evidence>
<feature type="binding site" evidence="5">
    <location>
        <position position="83"/>
    </location>
    <ligand>
        <name>isopentenyl diphosphate</name>
        <dbReference type="ChEBI" id="CHEBI:128769"/>
    </ligand>
</feature>
<evidence type="ECO:0000256" key="3">
    <source>
        <dbReference type="ARBA" id="ARBA00023004"/>
    </source>
</evidence>
<feature type="binding site" evidence="5">
    <location>
        <position position="266"/>
    </location>
    <ligand>
        <name>isopentenyl diphosphate</name>
        <dbReference type="ChEBI" id="CHEBI:128769"/>
    </ligand>
</feature>
<feature type="binding site" evidence="5">
    <location>
        <position position="83"/>
    </location>
    <ligand>
        <name>dimethylallyl diphosphate</name>
        <dbReference type="ChEBI" id="CHEBI:57623"/>
    </ligand>
</feature>
<feature type="binding site" evidence="5">
    <location>
        <position position="266"/>
    </location>
    <ligand>
        <name>dimethylallyl diphosphate</name>
        <dbReference type="ChEBI" id="CHEBI:57623"/>
    </ligand>
</feature>
<dbReference type="NCBIfam" id="NF002189">
    <property type="entry name" value="PRK01045.1-3"/>
    <property type="match status" value="1"/>
</dbReference>
<keyword evidence="1 5" id="KW-0004">4Fe-4S</keyword>
<comment type="catalytic activity">
    <reaction evidence="5">
        <text>dimethylallyl diphosphate + 2 oxidized [2Fe-2S]-[ferredoxin] + H2O = (2E)-4-hydroxy-3-methylbut-2-enyl diphosphate + 2 reduced [2Fe-2S]-[ferredoxin] + 2 H(+)</text>
        <dbReference type="Rhea" id="RHEA:24825"/>
        <dbReference type="Rhea" id="RHEA-COMP:10000"/>
        <dbReference type="Rhea" id="RHEA-COMP:10001"/>
        <dbReference type="ChEBI" id="CHEBI:15377"/>
        <dbReference type="ChEBI" id="CHEBI:15378"/>
        <dbReference type="ChEBI" id="CHEBI:33737"/>
        <dbReference type="ChEBI" id="CHEBI:33738"/>
        <dbReference type="ChEBI" id="CHEBI:57623"/>
        <dbReference type="ChEBI" id="CHEBI:128753"/>
        <dbReference type="EC" id="1.17.7.4"/>
    </reaction>
</comment>
<comment type="pathway">
    <text evidence="5">Isoprenoid biosynthesis; dimethylallyl diphosphate biosynthesis; dimethylallyl diphosphate from (2E)-4-hydroxy-3-methylbutenyl diphosphate: step 1/1.</text>
</comment>
<comment type="caution">
    <text evidence="7">The sequence shown here is derived from an EMBL/GenBank/DDBJ whole genome shotgun (WGS) entry which is preliminary data.</text>
</comment>
<evidence type="ECO:0000256" key="1">
    <source>
        <dbReference type="ARBA" id="ARBA00022485"/>
    </source>
</evidence>
<feature type="compositionally biased region" description="Basic residues" evidence="6">
    <location>
        <begin position="364"/>
        <end position="374"/>
    </location>
</feature>
<comment type="function">
    <text evidence="5">Catalyzes the conversion of 1-hydroxy-2-methyl-2-(E)-butenyl 4-diphosphate (HMBPP) into a mixture of isopentenyl diphosphate (IPP) and dimethylallyl diphosphate (DMAPP). Acts in the terminal step of the DOXP/MEP pathway for isoprenoid precursor biosynthesis.</text>
</comment>
<dbReference type="NCBIfam" id="NF002190">
    <property type="entry name" value="PRK01045.1-4"/>
    <property type="match status" value="1"/>
</dbReference>
<dbReference type="GO" id="GO:0019288">
    <property type="term" value="P:isopentenyl diphosphate biosynthetic process, methylerythritol 4-phosphate pathway"/>
    <property type="evidence" value="ECO:0007669"/>
    <property type="project" value="UniProtKB-UniRule"/>
</dbReference>
<comment type="similarity">
    <text evidence="5">Belongs to the IspH family.</text>
</comment>
<comment type="pathway">
    <text evidence="5">Isoprenoid biosynthesis; isopentenyl diphosphate biosynthesis via DXP pathway; isopentenyl diphosphate from 1-deoxy-D-xylulose 5-phosphate: step 6/6.</text>
</comment>
<reference evidence="7 8" key="1">
    <citation type="submission" date="2019-05" db="EMBL/GenBank/DDBJ databases">
        <title>Nesterenkonia sp. GY239, isolated from the Southern Atlantic Ocean.</title>
        <authorList>
            <person name="Zhang G."/>
        </authorList>
    </citation>
    <scope>NUCLEOTIDE SEQUENCE [LARGE SCALE GENOMIC DNA]</scope>
    <source>
        <strain evidence="7 8">GY239</strain>
    </source>
</reference>
<evidence type="ECO:0000256" key="2">
    <source>
        <dbReference type="ARBA" id="ARBA00022723"/>
    </source>
</evidence>
<dbReference type="GO" id="GO:0016114">
    <property type="term" value="P:terpenoid biosynthetic process"/>
    <property type="evidence" value="ECO:0007669"/>
    <property type="project" value="UniProtKB-UniRule"/>
</dbReference>
<feature type="binding site" evidence="5">
    <location>
        <position position="138"/>
    </location>
    <ligand>
        <name>[4Fe-4S] cluster</name>
        <dbReference type="ChEBI" id="CHEBI:49883"/>
    </ligand>
</feature>
<comment type="catalytic activity">
    <reaction evidence="5">
        <text>isopentenyl diphosphate + 2 oxidized [2Fe-2S]-[ferredoxin] + H2O = (2E)-4-hydroxy-3-methylbut-2-enyl diphosphate + 2 reduced [2Fe-2S]-[ferredoxin] + 2 H(+)</text>
        <dbReference type="Rhea" id="RHEA:24488"/>
        <dbReference type="Rhea" id="RHEA-COMP:10000"/>
        <dbReference type="Rhea" id="RHEA-COMP:10001"/>
        <dbReference type="ChEBI" id="CHEBI:15377"/>
        <dbReference type="ChEBI" id="CHEBI:15378"/>
        <dbReference type="ChEBI" id="CHEBI:33737"/>
        <dbReference type="ChEBI" id="CHEBI:33738"/>
        <dbReference type="ChEBI" id="CHEBI:128753"/>
        <dbReference type="ChEBI" id="CHEBI:128769"/>
        <dbReference type="EC" id="1.17.7.4"/>
    </reaction>
</comment>
<dbReference type="UniPathway" id="UPA00059">
    <property type="reaction ID" value="UER00105"/>
</dbReference>
<dbReference type="GO" id="GO:0051539">
    <property type="term" value="F:4 iron, 4 sulfur cluster binding"/>
    <property type="evidence" value="ECO:0007669"/>
    <property type="project" value="UniProtKB-UniRule"/>
</dbReference>
<feature type="binding site" evidence="5">
    <location>
        <position position="167"/>
    </location>
    <ligand>
        <name>dimethylallyl diphosphate</name>
        <dbReference type="ChEBI" id="CHEBI:57623"/>
    </ligand>
</feature>
<dbReference type="GO" id="GO:0051745">
    <property type="term" value="F:4-hydroxy-3-methylbut-2-enyl diphosphate reductase activity"/>
    <property type="evidence" value="ECO:0007669"/>
    <property type="project" value="UniProtKB-UniRule"/>
</dbReference>
<feature type="binding site" evidence="5">
    <location>
        <position position="207"/>
    </location>
    <ligand>
        <name>(2E)-4-hydroxy-3-methylbut-2-enyl diphosphate</name>
        <dbReference type="ChEBI" id="CHEBI:128753"/>
    </ligand>
</feature>
<feature type="binding site" evidence="5">
    <location>
        <position position="267"/>
    </location>
    <ligand>
        <name>dimethylallyl diphosphate</name>
        <dbReference type="ChEBI" id="CHEBI:57623"/>
    </ligand>
</feature>
<feature type="region of interest" description="Disordered" evidence="6">
    <location>
        <begin position="355"/>
        <end position="374"/>
    </location>
</feature>
<keyword evidence="8" id="KW-1185">Reference proteome</keyword>
<dbReference type="PANTHER" id="PTHR30426:SF0">
    <property type="entry name" value="4-HYDROXY-3-METHYLBUT-2-ENYL DIPHOSPHATE REDUCTASE"/>
    <property type="match status" value="1"/>
</dbReference>
<feature type="binding site" evidence="5">
    <location>
        <position position="265"/>
    </location>
    <ligand>
        <name>isopentenyl diphosphate</name>
        <dbReference type="ChEBI" id="CHEBI:128769"/>
    </ligand>
</feature>
<feature type="compositionally biased region" description="Low complexity" evidence="6">
    <location>
        <begin position="1"/>
        <end position="11"/>
    </location>
</feature>
<protein>
    <recommendedName>
        <fullName evidence="5">4-hydroxy-3-methylbut-2-enyl diphosphate reductase</fullName>
        <shortName evidence="5">HMBPP reductase</shortName>
        <ecNumber evidence="5">1.17.7.4</ecNumber>
    </recommendedName>
</protein>
<feature type="binding site" evidence="5">
    <location>
        <position position="116"/>
    </location>
    <ligand>
        <name>isopentenyl diphosphate</name>
        <dbReference type="ChEBI" id="CHEBI:128769"/>
    </ligand>
</feature>
<dbReference type="CDD" id="cd13944">
    <property type="entry name" value="lytB_ispH"/>
    <property type="match status" value="1"/>
</dbReference>
<keyword evidence="5" id="KW-0414">Isoprene biosynthesis</keyword>
<feature type="binding site" evidence="5">
    <location>
        <position position="310"/>
    </location>
    <ligand>
        <name>dimethylallyl diphosphate</name>
        <dbReference type="ChEBI" id="CHEBI:57623"/>
    </ligand>
</feature>
<dbReference type="RefSeq" id="WP_138169941.1">
    <property type="nucleotide sequence ID" value="NZ_VAWA01000006.1"/>
</dbReference>
<feature type="binding site" evidence="5">
    <location>
        <position position="167"/>
    </location>
    <ligand>
        <name>(2E)-4-hydroxy-3-methylbut-2-enyl diphosphate</name>
        <dbReference type="ChEBI" id="CHEBI:128753"/>
    </ligand>
</feature>
<dbReference type="EMBL" id="VAWA01000006">
    <property type="protein sequence ID" value="TLP76798.1"/>
    <property type="molecule type" value="Genomic_DNA"/>
</dbReference>
<dbReference type="Pfam" id="PF02401">
    <property type="entry name" value="LYTB"/>
    <property type="match status" value="1"/>
</dbReference>
<keyword evidence="4 5" id="KW-0411">Iron-sulfur</keyword>
<name>A0A5R9ADV9_9MICC</name>
<dbReference type="GO" id="GO:0046872">
    <property type="term" value="F:metal ion binding"/>
    <property type="evidence" value="ECO:0007669"/>
    <property type="project" value="UniProtKB-KW"/>
</dbReference>
<gene>
    <name evidence="5" type="primary">ispH</name>
    <name evidence="7" type="ORF">FEF27_05955</name>
</gene>
<accession>A0A5R9ADV9</accession>
<feature type="binding site" evidence="5">
    <location>
        <position position="116"/>
    </location>
    <ligand>
        <name>(2E)-4-hydroxy-3-methylbut-2-enyl diphosphate</name>
        <dbReference type="ChEBI" id="CHEBI:128753"/>
    </ligand>
</feature>
<dbReference type="UniPathway" id="UPA00056">
    <property type="reaction ID" value="UER00097"/>
</dbReference>
<dbReference type="PANTHER" id="PTHR30426">
    <property type="entry name" value="4-HYDROXY-3-METHYLBUT-2-ENYL DIPHOSPHATE REDUCTASE"/>
    <property type="match status" value="1"/>
</dbReference>
<dbReference type="AlphaFoldDB" id="A0A5R9ADV9"/>
<dbReference type="EC" id="1.17.7.4" evidence="5"/>
<sequence>MTTTTPDAPTTPRKHISVPTPTVPRRRRSPAEIAAEQTFEGEKRVLLAAPRGYCAGVDRAVVAVEKALEQYGAPVYVRKEIVHNRHVVDTLTEKGVIFVEETEEVPEGELLVFSAHGVSPAVKEAASERGLQTIDATCPLVTKVHREAVRFTTKDNFHILLIGHDGHEEVEGTFGHAPESTTIVNGPWEVDQIEVPDPDNLIWLSQTTLSVDETMETVQKLRERFPNLQDPPSDDICYATSNRQAAIKKIAPESDLVIVVGSANSSNSVRLKEVALEHGARRSERVDFANQIDESWFTEAQTVGVTSGASVPEVLVDEVLRLLAEYGYGAPEEVVTAEEDIVFSLPKEIRKALQQAGHDDVGRGGRKRSACSTS</sequence>
<keyword evidence="5 7" id="KW-0560">Oxidoreductase</keyword>
<keyword evidence="3 5" id="KW-0408">Iron</keyword>